<organism evidence="2 3">
    <name type="scientific">Vreelandella nigrificans</name>
    <dbReference type="NCBI Taxonomy" id="2042704"/>
    <lineage>
        <taxon>Bacteria</taxon>
        <taxon>Pseudomonadati</taxon>
        <taxon>Pseudomonadota</taxon>
        <taxon>Gammaproteobacteria</taxon>
        <taxon>Oceanospirillales</taxon>
        <taxon>Halomonadaceae</taxon>
        <taxon>Vreelandella</taxon>
    </lineage>
</organism>
<dbReference type="RefSeq" id="WP_096651631.1">
    <property type="nucleotide sequence ID" value="NZ_NWUX01000008.1"/>
</dbReference>
<dbReference type="EMBL" id="NWUX01000008">
    <property type="protein sequence ID" value="PCF95615.1"/>
    <property type="molecule type" value="Genomic_DNA"/>
</dbReference>
<evidence type="ECO:0000259" key="1">
    <source>
        <dbReference type="Pfam" id="PF07603"/>
    </source>
</evidence>
<evidence type="ECO:0000313" key="3">
    <source>
        <dbReference type="Proteomes" id="UP000218677"/>
    </source>
</evidence>
<dbReference type="Proteomes" id="UP000218677">
    <property type="component" value="Unassembled WGS sequence"/>
</dbReference>
<reference evidence="3" key="1">
    <citation type="submission" date="2017-09" db="EMBL/GenBank/DDBJ databases">
        <authorList>
            <person name="Cho G.-S."/>
            <person name="Oguntoyinbo F.A."/>
            <person name="Cnockaert M."/>
            <person name="Kabisch J."/>
            <person name="Neve H."/>
            <person name="Bockelmann W."/>
            <person name="Wenning M."/>
            <person name="Franz C.M."/>
            <person name="Vandamme P."/>
        </authorList>
    </citation>
    <scope>NUCLEOTIDE SEQUENCE [LARGE SCALE GENOMIC DNA]</scope>
    <source>
        <strain evidence="3">MBT G8648</strain>
    </source>
</reference>
<dbReference type="InterPro" id="IPR011460">
    <property type="entry name" value="Lcl_C"/>
</dbReference>
<name>A0A2A4HN42_9GAMM</name>
<proteinExistence type="predicted"/>
<dbReference type="Pfam" id="PF07603">
    <property type="entry name" value="Lcl_C"/>
    <property type="match status" value="1"/>
</dbReference>
<keyword evidence="3" id="KW-1185">Reference proteome</keyword>
<evidence type="ECO:0000313" key="2">
    <source>
        <dbReference type="EMBL" id="PCF95615.1"/>
    </source>
</evidence>
<protein>
    <recommendedName>
        <fullName evidence="1">Lcl C-terminal domain-containing protein</fullName>
    </recommendedName>
</protein>
<comment type="caution">
    <text evidence="2">The sequence shown here is derived from an EMBL/GenBank/DDBJ whole genome shotgun (WGS) entry which is preliminary data.</text>
</comment>
<gene>
    <name evidence="2" type="ORF">CPA45_11225</name>
</gene>
<feature type="domain" description="Lcl C-terminal" evidence="1">
    <location>
        <begin position="6"/>
        <end position="103"/>
    </location>
</feature>
<accession>A0A2A4HN42</accession>
<sequence length="105" mass="11899">MSETTELGDDGWRLPTIEELRTLVYCSNTGQYGISQNFIMCGDVDSYQQPTVNIQAFPETPPMYFLSSSPHAQFSHDIWYASFLSGHVNHGHENGGYHVRLVRTD</sequence>
<dbReference type="AlphaFoldDB" id="A0A2A4HN42"/>
<dbReference type="OrthoDB" id="9793251at2"/>